<keyword evidence="1" id="KW-0732">Signal</keyword>
<evidence type="ECO:0000313" key="3">
    <source>
        <dbReference type="Proteomes" id="UP000516305"/>
    </source>
</evidence>
<dbReference type="EMBL" id="CP060139">
    <property type="protein sequence ID" value="QNR23221.1"/>
    <property type="molecule type" value="Genomic_DNA"/>
</dbReference>
<evidence type="ECO:0000256" key="1">
    <source>
        <dbReference type="SAM" id="SignalP"/>
    </source>
</evidence>
<reference evidence="2 3" key="1">
    <citation type="submission" date="2020-08" db="EMBL/GenBank/DDBJ databases">
        <title>Croceimicrobium hydrocarbonivorans gen. nov., sp. nov., a novel marine bacterium isolated from a bacterial consortium that degrades polyethylene terephthalate.</title>
        <authorList>
            <person name="Liu R."/>
        </authorList>
    </citation>
    <scope>NUCLEOTIDE SEQUENCE [LARGE SCALE GENOMIC DNA]</scope>
    <source>
        <strain evidence="2 3">A20-9</strain>
    </source>
</reference>
<keyword evidence="3" id="KW-1185">Reference proteome</keyword>
<dbReference type="Gene3D" id="2.60.40.10">
    <property type="entry name" value="Immunoglobulins"/>
    <property type="match status" value="3"/>
</dbReference>
<dbReference type="PROSITE" id="PS51257">
    <property type="entry name" value="PROKAR_LIPOPROTEIN"/>
    <property type="match status" value="1"/>
</dbReference>
<dbReference type="RefSeq" id="WP_210757751.1">
    <property type="nucleotide sequence ID" value="NZ_CP060139.1"/>
</dbReference>
<dbReference type="Proteomes" id="UP000516305">
    <property type="component" value="Chromosome"/>
</dbReference>
<evidence type="ECO:0008006" key="4">
    <source>
        <dbReference type="Google" id="ProtNLM"/>
    </source>
</evidence>
<dbReference type="KEGG" id="chyd:H4K34_12655"/>
<accession>A0A7H0VBX3</accession>
<protein>
    <recommendedName>
        <fullName evidence="4">Fibronectin type-III domain-containing protein</fullName>
    </recommendedName>
</protein>
<evidence type="ECO:0000313" key="2">
    <source>
        <dbReference type="EMBL" id="QNR23221.1"/>
    </source>
</evidence>
<sequence>MMRVLSSLVFICLFLVACTEFQEPQLDDEKIEIFIPRDSLVTELSSQLFYWYEVDGALDYEFQIAQPNFEQINRLVVDTIVTETKVRFTLAPGAYEWRVRAFNNSSATAYTLYRLYVDSTLDLSSQEVLLLSPADKDTTNKKNQILKWQSLYNAEYYTIDLAAGNSFGTILNSWSPVEPSQNINLDEEGNYLWRVRALNTTSLSPYSERSFFLDTTAPAKPQLISPSNGQSLSNASVNFQWLHYRMGGASIRDSIQLATDSLFLLIYADAEVRGTSLVVDTLSSGQYFWRLKSIDKAGNRSPFSSVRSFQIP</sequence>
<dbReference type="InterPro" id="IPR013783">
    <property type="entry name" value="Ig-like_fold"/>
</dbReference>
<dbReference type="InterPro" id="IPR036116">
    <property type="entry name" value="FN3_sf"/>
</dbReference>
<proteinExistence type="predicted"/>
<gene>
    <name evidence="2" type="ORF">H4K34_12655</name>
</gene>
<dbReference type="AlphaFoldDB" id="A0A7H0VBX3"/>
<dbReference type="SUPFAM" id="SSF49265">
    <property type="entry name" value="Fibronectin type III"/>
    <property type="match status" value="1"/>
</dbReference>
<feature type="chain" id="PRO_5028839808" description="Fibronectin type-III domain-containing protein" evidence="1">
    <location>
        <begin position="23"/>
        <end position="312"/>
    </location>
</feature>
<feature type="signal peptide" evidence="1">
    <location>
        <begin position="1"/>
        <end position="22"/>
    </location>
</feature>
<organism evidence="2 3">
    <name type="scientific">Croceimicrobium hydrocarbonivorans</name>
    <dbReference type="NCBI Taxonomy" id="2761580"/>
    <lineage>
        <taxon>Bacteria</taxon>
        <taxon>Pseudomonadati</taxon>
        <taxon>Bacteroidota</taxon>
        <taxon>Flavobacteriia</taxon>
        <taxon>Flavobacteriales</taxon>
        <taxon>Owenweeksiaceae</taxon>
        <taxon>Croceimicrobium</taxon>
    </lineage>
</organism>
<name>A0A7H0VBX3_9FLAO</name>